<dbReference type="Gene3D" id="3.40.50.1980">
    <property type="entry name" value="Nitrogenase molybdenum iron protein domain"/>
    <property type="match status" value="2"/>
</dbReference>
<keyword evidence="3" id="KW-0813">Transport</keyword>
<organism evidence="7 8">
    <name type="scientific">Ammonicoccus fulvus</name>
    <dbReference type="NCBI Taxonomy" id="3138240"/>
    <lineage>
        <taxon>Bacteria</taxon>
        <taxon>Bacillati</taxon>
        <taxon>Actinomycetota</taxon>
        <taxon>Actinomycetes</taxon>
        <taxon>Propionibacteriales</taxon>
        <taxon>Propionibacteriaceae</taxon>
        <taxon>Ammonicoccus</taxon>
    </lineage>
</organism>
<dbReference type="EMBL" id="CP154795">
    <property type="protein sequence ID" value="XAN07502.1"/>
    <property type="molecule type" value="Genomic_DNA"/>
</dbReference>
<dbReference type="RefSeq" id="WP_425308962.1">
    <property type="nucleotide sequence ID" value="NZ_CP154795.1"/>
</dbReference>
<protein>
    <submittedName>
        <fullName evidence="7">ABC transporter substrate-binding protein</fullName>
    </submittedName>
</protein>
<feature type="signal peptide" evidence="5">
    <location>
        <begin position="1"/>
        <end position="20"/>
    </location>
</feature>
<dbReference type="SUPFAM" id="SSF53807">
    <property type="entry name" value="Helical backbone' metal receptor"/>
    <property type="match status" value="1"/>
</dbReference>
<evidence type="ECO:0000256" key="4">
    <source>
        <dbReference type="ARBA" id="ARBA00022729"/>
    </source>
</evidence>
<feature type="chain" id="PRO_5046056923" evidence="5">
    <location>
        <begin position="21"/>
        <end position="315"/>
    </location>
</feature>
<comment type="subcellular location">
    <subcellularLocation>
        <location evidence="1">Cell envelope</location>
    </subcellularLocation>
</comment>
<evidence type="ECO:0000259" key="6">
    <source>
        <dbReference type="PROSITE" id="PS50983"/>
    </source>
</evidence>
<accession>A0ABZ3FRQ7</accession>
<feature type="domain" description="Fe/B12 periplasmic-binding" evidence="6">
    <location>
        <begin position="53"/>
        <end position="315"/>
    </location>
</feature>
<dbReference type="CDD" id="cd01140">
    <property type="entry name" value="FatB"/>
    <property type="match status" value="1"/>
</dbReference>
<evidence type="ECO:0000256" key="3">
    <source>
        <dbReference type="ARBA" id="ARBA00022448"/>
    </source>
</evidence>
<sequence>MVRRFAALLTVFLLALTACGQSGGGSPAAAPAAESRTIRHVQGETTIEGTPEKVVVMDFGALDTMKALGLSDTVVGLPKRGLPKFLSEFGDEKYADVGTLQEPNLETINKLDPDLLIIGGRSAAKYPELSQHWPTLDVSFKTDKGLIDGTEASATPIAETFGKQAELSEKMAALRTRAQGLESKGAAAGRGLIVMTSGGKVSLHGENSRFGAIHTILGVPVAKENIATDGHGEPATFELLAEINPDVMFVVDRDAAIGTEGQNARQILDNELVHRTKAWQDQKLVMLDGSRWYIAIHGLDNAGAMLDEAAAGLEG</sequence>
<comment type="similarity">
    <text evidence="2">Belongs to the bacterial solute-binding protein 8 family.</text>
</comment>
<dbReference type="InterPro" id="IPR002491">
    <property type="entry name" value="ABC_transptr_periplasmic_BD"/>
</dbReference>
<dbReference type="InterPro" id="IPR033870">
    <property type="entry name" value="FatB"/>
</dbReference>
<dbReference type="Pfam" id="PF01497">
    <property type="entry name" value="Peripla_BP_2"/>
    <property type="match status" value="1"/>
</dbReference>
<evidence type="ECO:0000313" key="7">
    <source>
        <dbReference type="EMBL" id="XAN07502.1"/>
    </source>
</evidence>
<dbReference type="InterPro" id="IPR051313">
    <property type="entry name" value="Bact_iron-sidero_bind"/>
</dbReference>
<dbReference type="Proteomes" id="UP001442841">
    <property type="component" value="Chromosome"/>
</dbReference>
<evidence type="ECO:0000313" key="8">
    <source>
        <dbReference type="Proteomes" id="UP001442841"/>
    </source>
</evidence>
<evidence type="ECO:0000256" key="2">
    <source>
        <dbReference type="ARBA" id="ARBA00008814"/>
    </source>
</evidence>
<evidence type="ECO:0000256" key="5">
    <source>
        <dbReference type="SAM" id="SignalP"/>
    </source>
</evidence>
<keyword evidence="8" id="KW-1185">Reference proteome</keyword>
<dbReference type="PANTHER" id="PTHR30532:SF28">
    <property type="entry name" value="PETROBACTIN-BINDING PROTEIN YCLQ"/>
    <property type="match status" value="1"/>
</dbReference>
<name>A0ABZ3FRQ7_9ACTN</name>
<keyword evidence="4 5" id="KW-0732">Signal</keyword>
<dbReference type="PANTHER" id="PTHR30532">
    <property type="entry name" value="IRON III DICITRATE-BINDING PERIPLASMIC PROTEIN"/>
    <property type="match status" value="1"/>
</dbReference>
<dbReference type="PROSITE" id="PS50983">
    <property type="entry name" value="FE_B12_PBP"/>
    <property type="match status" value="1"/>
</dbReference>
<dbReference type="PROSITE" id="PS51257">
    <property type="entry name" value="PROKAR_LIPOPROTEIN"/>
    <property type="match status" value="1"/>
</dbReference>
<gene>
    <name evidence="7" type="ORF">AADG42_09415</name>
</gene>
<proteinExistence type="inferred from homology"/>
<evidence type="ECO:0000256" key="1">
    <source>
        <dbReference type="ARBA" id="ARBA00004196"/>
    </source>
</evidence>
<reference evidence="7 8" key="1">
    <citation type="submission" date="2024-04" db="EMBL/GenBank/DDBJ databases">
        <title>Isolation of an actinomycete strain from pig manure.</title>
        <authorList>
            <person name="Gong T."/>
            <person name="Yu Z."/>
            <person name="An M."/>
            <person name="Wei C."/>
            <person name="Yang W."/>
            <person name="Liu L."/>
        </authorList>
    </citation>
    <scope>NUCLEOTIDE SEQUENCE [LARGE SCALE GENOMIC DNA]</scope>
    <source>
        <strain evidence="7 8">ZF39</strain>
    </source>
</reference>